<dbReference type="EMBL" id="QPKB01000004">
    <property type="protein sequence ID" value="RWR82916.1"/>
    <property type="molecule type" value="Genomic_DNA"/>
</dbReference>
<dbReference type="GO" id="GO:0009691">
    <property type="term" value="P:cytokinin biosynthetic process"/>
    <property type="evidence" value="ECO:0007669"/>
    <property type="project" value="UniProtKB-KW"/>
</dbReference>
<evidence type="ECO:0000313" key="8">
    <source>
        <dbReference type="EMBL" id="RWR82916.1"/>
    </source>
</evidence>
<sequence length="196" mass="21570">MDVDDSFPLECSSGCESGWTMYLDQSFGRTTSLPAKESGLHSRFVEVVVKEGGFCDEDGGDDDLSMVSDASSGPPHFHEEEDCYDENGCFFPASSAALMQKSSKTRRAETKKEEKHSSFLDDTASSHAFCFSKNSSNFSSKQSLIEDVLDFSIGFSATHFKKHNGIVQSSSFPPEAKSRKISLQEEGSRSPDMLRL</sequence>
<dbReference type="AlphaFoldDB" id="A0A3S3MMZ8"/>
<keyword evidence="2" id="KW-0963">Cytoplasm</keyword>
<keyword evidence="4" id="KW-0932">Cytokinin signaling pathway</keyword>
<keyword evidence="9" id="KW-1185">Reference proteome</keyword>
<comment type="subcellular location">
    <subcellularLocation>
        <location evidence="1">Cytoplasm</location>
    </subcellularLocation>
</comment>
<evidence type="ECO:0000256" key="6">
    <source>
        <dbReference type="ARBA" id="ARBA00024199"/>
    </source>
</evidence>
<evidence type="ECO:0000256" key="1">
    <source>
        <dbReference type="ARBA" id="ARBA00004496"/>
    </source>
</evidence>
<keyword evidence="5" id="KW-0539">Nucleus</keyword>
<comment type="caution">
    <text evidence="8">The sequence shown here is derived from an EMBL/GenBank/DDBJ whole genome shotgun (WGS) entry which is preliminary data.</text>
</comment>
<dbReference type="GO" id="GO:0005737">
    <property type="term" value="C:cytoplasm"/>
    <property type="evidence" value="ECO:0007669"/>
    <property type="project" value="UniProtKB-SubCell"/>
</dbReference>
<feature type="compositionally biased region" description="Basic and acidic residues" evidence="7">
    <location>
        <begin position="176"/>
        <end position="196"/>
    </location>
</feature>
<proteinExistence type="inferred from homology"/>
<dbReference type="InterPro" id="IPR044670">
    <property type="entry name" value="SOFL"/>
</dbReference>
<organism evidence="8 9">
    <name type="scientific">Cinnamomum micranthum f. kanehirae</name>
    <dbReference type="NCBI Taxonomy" id="337451"/>
    <lineage>
        <taxon>Eukaryota</taxon>
        <taxon>Viridiplantae</taxon>
        <taxon>Streptophyta</taxon>
        <taxon>Embryophyta</taxon>
        <taxon>Tracheophyta</taxon>
        <taxon>Spermatophyta</taxon>
        <taxon>Magnoliopsida</taxon>
        <taxon>Magnoliidae</taxon>
        <taxon>Laurales</taxon>
        <taxon>Lauraceae</taxon>
        <taxon>Cinnamomum</taxon>
    </lineage>
</organism>
<gene>
    <name evidence="8" type="ORF">CKAN_01165600</name>
</gene>
<dbReference type="Proteomes" id="UP000283530">
    <property type="component" value="Unassembled WGS sequence"/>
</dbReference>
<keyword evidence="3" id="KW-0203">Cytokinin biosynthesis</keyword>
<evidence type="ECO:0000256" key="3">
    <source>
        <dbReference type="ARBA" id="ARBA00022712"/>
    </source>
</evidence>
<evidence type="ECO:0000256" key="7">
    <source>
        <dbReference type="SAM" id="MobiDB-lite"/>
    </source>
</evidence>
<dbReference type="OrthoDB" id="759087at2759"/>
<name>A0A3S3MMZ8_9MAGN</name>
<evidence type="ECO:0000313" key="9">
    <source>
        <dbReference type="Proteomes" id="UP000283530"/>
    </source>
</evidence>
<protein>
    <submittedName>
        <fullName evidence="8">Uncharacterized protein</fullName>
    </submittedName>
</protein>
<evidence type="ECO:0000256" key="2">
    <source>
        <dbReference type="ARBA" id="ARBA00022490"/>
    </source>
</evidence>
<evidence type="ECO:0000256" key="5">
    <source>
        <dbReference type="ARBA" id="ARBA00023242"/>
    </source>
</evidence>
<reference evidence="8 9" key="1">
    <citation type="journal article" date="2019" name="Nat. Plants">
        <title>Stout camphor tree genome fills gaps in understanding of flowering plant genome evolution.</title>
        <authorList>
            <person name="Chaw S.M."/>
            <person name="Liu Y.C."/>
            <person name="Wu Y.W."/>
            <person name="Wang H.Y."/>
            <person name="Lin C.I."/>
            <person name="Wu C.S."/>
            <person name="Ke H.M."/>
            <person name="Chang L.Y."/>
            <person name="Hsu C.Y."/>
            <person name="Yang H.T."/>
            <person name="Sudianto E."/>
            <person name="Hsu M.H."/>
            <person name="Wu K.P."/>
            <person name="Wang L.N."/>
            <person name="Leebens-Mack J.H."/>
            <person name="Tsai I.J."/>
        </authorList>
    </citation>
    <scope>NUCLEOTIDE SEQUENCE [LARGE SCALE GENOMIC DNA]</scope>
    <source>
        <strain evidence="9">cv. Chaw 1501</strain>
        <tissue evidence="8">Young leaves</tissue>
    </source>
</reference>
<comment type="similarity">
    <text evidence="6">Belongs to the SOFL plant protein family.</text>
</comment>
<dbReference type="GO" id="GO:0009736">
    <property type="term" value="P:cytokinin-activated signaling pathway"/>
    <property type="evidence" value="ECO:0007669"/>
    <property type="project" value="UniProtKB-KW"/>
</dbReference>
<accession>A0A3S3MMZ8</accession>
<feature type="region of interest" description="Disordered" evidence="7">
    <location>
        <begin position="166"/>
        <end position="196"/>
    </location>
</feature>
<evidence type="ECO:0000256" key="4">
    <source>
        <dbReference type="ARBA" id="ARBA00022864"/>
    </source>
</evidence>
<dbReference type="PANTHER" id="PTHR33347:SF1">
    <property type="entry name" value="PROTEIN SOB FIVE-LIKE 5"/>
    <property type="match status" value="1"/>
</dbReference>
<dbReference type="PANTHER" id="PTHR33347">
    <property type="entry name" value="OSJNBA0091C07.3 PROTEIN"/>
    <property type="match status" value="1"/>
</dbReference>